<protein>
    <recommendedName>
        <fullName evidence="9">ZP domain-containing protein</fullName>
    </recommendedName>
</protein>
<evidence type="ECO:0000256" key="5">
    <source>
        <dbReference type="ARBA" id="ARBA00022729"/>
    </source>
</evidence>
<dbReference type="Pfam" id="PF25301">
    <property type="entry name" value="CUT_C"/>
    <property type="match status" value="1"/>
</dbReference>
<dbReference type="Proteomes" id="UP001177023">
    <property type="component" value="Unassembled WGS sequence"/>
</dbReference>
<dbReference type="SMART" id="SM00241">
    <property type="entry name" value="ZP"/>
    <property type="match status" value="1"/>
</dbReference>
<evidence type="ECO:0000256" key="7">
    <source>
        <dbReference type="ARBA" id="ARBA00023136"/>
    </source>
</evidence>
<proteinExistence type="predicted"/>
<dbReference type="EMBL" id="CATQJA010002709">
    <property type="protein sequence ID" value="CAJ0586725.1"/>
    <property type="molecule type" value="Genomic_DNA"/>
</dbReference>
<dbReference type="InterPro" id="IPR056953">
    <property type="entry name" value="CUT_N"/>
</dbReference>
<organism evidence="10 11">
    <name type="scientific">Mesorhabditis spiculigera</name>
    <dbReference type="NCBI Taxonomy" id="96644"/>
    <lineage>
        <taxon>Eukaryota</taxon>
        <taxon>Metazoa</taxon>
        <taxon>Ecdysozoa</taxon>
        <taxon>Nematoda</taxon>
        <taxon>Chromadorea</taxon>
        <taxon>Rhabditida</taxon>
        <taxon>Rhabditina</taxon>
        <taxon>Rhabditomorpha</taxon>
        <taxon>Rhabditoidea</taxon>
        <taxon>Rhabditidae</taxon>
        <taxon>Mesorhabditinae</taxon>
        <taxon>Mesorhabditis</taxon>
    </lineage>
</organism>
<feature type="chain" id="PRO_5041233261" description="ZP domain-containing protein" evidence="8">
    <location>
        <begin position="19"/>
        <end position="212"/>
    </location>
</feature>
<keyword evidence="5 8" id="KW-0732">Signal</keyword>
<evidence type="ECO:0000256" key="8">
    <source>
        <dbReference type="SAM" id="SignalP"/>
    </source>
</evidence>
<feature type="domain" description="ZP" evidence="9">
    <location>
        <begin position="32"/>
        <end position="212"/>
    </location>
</feature>
<dbReference type="PANTHER" id="PTHR22907">
    <property type="entry name" value="GH04558P"/>
    <property type="match status" value="1"/>
</dbReference>
<keyword evidence="2" id="KW-0193">Cuticle</keyword>
<accession>A0AA36DFI1</accession>
<comment type="caution">
    <text evidence="10">The sequence shown here is derived from an EMBL/GenBank/DDBJ whole genome shotgun (WGS) entry which is preliminary data.</text>
</comment>
<dbReference type="InterPro" id="IPR051962">
    <property type="entry name" value="Cuticlin"/>
</dbReference>
<keyword evidence="6" id="KW-1133">Transmembrane helix</keyword>
<keyword evidence="4" id="KW-0812">Transmembrane</keyword>
<feature type="non-terminal residue" evidence="10">
    <location>
        <position position="212"/>
    </location>
</feature>
<name>A0AA36DFI1_9BILA</name>
<evidence type="ECO:0000256" key="4">
    <source>
        <dbReference type="ARBA" id="ARBA00022692"/>
    </source>
</evidence>
<dbReference type="PROSITE" id="PS51034">
    <property type="entry name" value="ZP_2"/>
    <property type="match status" value="1"/>
</dbReference>
<evidence type="ECO:0000313" key="11">
    <source>
        <dbReference type="Proteomes" id="UP001177023"/>
    </source>
</evidence>
<dbReference type="AlphaFoldDB" id="A0AA36DFI1"/>
<evidence type="ECO:0000256" key="6">
    <source>
        <dbReference type="ARBA" id="ARBA00022989"/>
    </source>
</evidence>
<dbReference type="GO" id="GO:0005886">
    <property type="term" value="C:plasma membrane"/>
    <property type="evidence" value="ECO:0007669"/>
    <property type="project" value="UniProtKB-SubCell"/>
</dbReference>
<evidence type="ECO:0000313" key="10">
    <source>
        <dbReference type="EMBL" id="CAJ0586725.1"/>
    </source>
</evidence>
<dbReference type="PANTHER" id="PTHR22907:SF39">
    <property type="entry name" value="ZP DOMAIN-CONTAINING PROTEIN"/>
    <property type="match status" value="1"/>
</dbReference>
<evidence type="ECO:0000256" key="2">
    <source>
        <dbReference type="ARBA" id="ARBA00022460"/>
    </source>
</evidence>
<feature type="signal peptide" evidence="8">
    <location>
        <begin position="1"/>
        <end position="18"/>
    </location>
</feature>
<keyword evidence="11" id="KW-1185">Reference proteome</keyword>
<evidence type="ECO:0000259" key="9">
    <source>
        <dbReference type="PROSITE" id="PS51034"/>
    </source>
</evidence>
<dbReference type="InterPro" id="IPR057475">
    <property type="entry name" value="CUT_C"/>
</dbReference>
<gene>
    <name evidence="10" type="ORF">MSPICULIGERA_LOCUS24713</name>
</gene>
<sequence>MLYRAAAGSVLFAQLLLAMKYPNEILETPMVFCEPERVVVKIKTTSSNPSHIYVEEMAEEERCSVSNQNFLAIPVGKCGMSSERTDNPMGMIQRVCITVQLHPLFVTEADRSYCAQCVYVENQVLEDFEQTLAISEHQATELDPQFDFEETPKCSYRIRKNDKDGPEVHYASVGERVFHVWSCESANAGILVQNCYVEDGQGNRILIIDQNG</sequence>
<evidence type="ECO:0000256" key="1">
    <source>
        <dbReference type="ARBA" id="ARBA00004251"/>
    </source>
</evidence>
<dbReference type="Pfam" id="PF25057">
    <property type="entry name" value="CUT_N"/>
    <property type="match status" value="1"/>
</dbReference>
<dbReference type="InterPro" id="IPR001507">
    <property type="entry name" value="ZP_dom"/>
</dbReference>
<evidence type="ECO:0000256" key="3">
    <source>
        <dbReference type="ARBA" id="ARBA00022475"/>
    </source>
</evidence>
<keyword evidence="3" id="KW-1003">Cell membrane</keyword>
<comment type="subcellular location">
    <subcellularLocation>
        <location evidence="1">Cell membrane</location>
        <topology evidence="1">Single-pass type I membrane protein</topology>
    </subcellularLocation>
</comment>
<reference evidence="10" key="1">
    <citation type="submission" date="2023-06" db="EMBL/GenBank/DDBJ databases">
        <authorList>
            <person name="Delattre M."/>
        </authorList>
    </citation>
    <scope>NUCLEOTIDE SEQUENCE</scope>
    <source>
        <strain evidence="10">AF72</strain>
    </source>
</reference>
<dbReference type="GO" id="GO:0042302">
    <property type="term" value="F:structural constituent of cuticle"/>
    <property type="evidence" value="ECO:0007669"/>
    <property type="project" value="UniProtKB-KW"/>
</dbReference>
<keyword evidence="7" id="KW-0472">Membrane</keyword>